<comment type="caution">
    <text evidence="1">The sequence shown here is derived from an EMBL/GenBank/DDBJ whole genome shotgun (WGS) entry which is preliminary data.</text>
</comment>
<dbReference type="EMBL" id="JBDKWZ010000026">
    <property type="protein sequence ID" value="MEN7551732.1"/>
    <property type="molecule type" value="Genomic_DNA"/>
</dbReference>
<gene>
    <name evidence="1" type="ORF">AAG747_27700</name>
</gene>
<dbReference type="InterPro" id="IPR032710">
    <property type="entry name" value="NTF2-like_dom_sf"/>
</dbReference>
<organism evidence="1 2">
    <name type="scientific">Rapidithrix thailandica</name>
    <dbReference type="NCBI Taxonomy" id="413964"/>
    <lineage>
        <taxon>Bacteria</taxon>
        <taxon>Pseudomonadati</taxon>
        <taxon>Bacteroidota</taxon>
        <taxon>Cytophagia</taxon>
        <taxon>Cytophagales</taxon>
        <taxon>Flammeovirgaceae</taxon>
        <taxon>Rapidithrix</taxon>
    </lineage>
</organism>
<dbReference type="Gene3D" id="3.10.450.50">
    <property type="match status" value="1"/>
</dbReference>
<reference evidence="1 2" key="1">
    <citation type="submission" date="2024-04" db="EMBL/GenBank/DDBJ databases">
        <title>Novel genus in family Flammeovirgaceae.</title>
        <authorList>
            <person name="Nguyen T.H."/>
            <person name="Vuong T.Q."/>
            <person name="Le H."/>
            <person name="Kim S.-G."/>
        </authorList>
    </citation>
    <scope>NUCLEOTIDE SEQUENCE [LARGE SCALE GENOMIC DNA]</scope>
    <source>
        <strain evidence="1 2">JCM 23209</strain>
    </source>
</reference>
<sequence length="41" mass="4680">MLQTQQVVDSPFCIQMTVENDQIVKYRLLEDSHAVSEALAE</sequence>
<dbReference type="Proteomes" id="UP001403385">
    <property type="component" value="Unassembled WGS sequence"/>
</dbReference>
<keyword evidence="2" id="KW-1185">Reference proteome</keyword>
<dbReference type="AlphaFoldDB" id="A0AAW9S655"/>
<protein>
    <submittedName>
        <fullName evidence="1">Uncharacterized protein</fullName>
    </submittedName>
</protein>
<evidence type="ECO:0000313" key="1">
    <source>
        <dbReference type="EMBL" id="MEN7551732.1"/>
    </source>
</evidence>
<proteinExistence type="predicted"/>
<name>A0AAW9S655_9BACT</name>
<dbReference type="SUPFAM" id="SSF54427">
    <property type="entry name" value="NTF2-like"/>
    <property type="match status" value="1"/>
</dbReference>
<accession>A0AAW9S655</accession>
<evidence type="ECO:0000313" key="2">
    <source>
        <dbReference type="Proteomes" id="UP001403385"/>
    </source>
</evidence>
<dbReference type="RefSeq" id="WP_346824511.1">
    <property type="nucleotide sequence ID" value="NZ_JBDKWZ010000026.1"/>
</dbReference>